<dbReference type="FunFam" id="3.90.226.10:FF:000025">
    <property type="entry name" value="Peroxisomal fatty acid beta-oxidation multifunctional protein"/>
    <property type="match status" value="1"/>
</dbReference>
<evidence type="ECO:0000256" key="2">
    <source>
        <dbReference type="ARBA" id="ARBA00023239"/>
    </source>
</evidence>
<dbReference type="GO" id="GO:0005777">
    <property type="term" value="C:peroxisome"/>
    <property type="evidence" value="ECO:0007669"/>
    <property type="project" value="TreeGrafter"/>
</dbReference>
<sequence>MANAPVFMEVGSDGVAVITMSNPPVNPLDLSIITGLKEKYVEAMNRNDVKAVVLTGDSGKFSGGFDINVFAEVQKTGDASILSDVSADLLVNTIEDAKKPSVAAIQGLALGGGLDLTLGCHARIATPDAQLGSRELTLGIIPAFGGTQRLPRLAGMSKAIEMMLLSKSIQAKEGKEYGLIDAIASPNELLVVAKQWALDIAEKRKPWISSLHRTDILGSLSESRQILQAAREQVKRISPHMPQHQACLDAIEDGIVFGGYAGVLKEARLFKEIVLATTARNLVHAFFTQRSTSKSSAGSSDSKQLRPRL</sequence>
<organism evidence="5 6">
    <name type="scientific">Platanthera zijinensis</name>
    <dbReference type="NCBI Taxonomy" id="2320716"/>
    <lineage>
        <taxon>Eukaryota</taxon>
        <taxon>Viridiplantae</taxon>
        <taxon>Streptophyta</taxon>
        <taxon>Embryophyta</taxon>
        <taxon>Tracheophyta</taxon>
        <taxon>Spermatophyta</taxon>
        <taxon>Magnoliopsida</taxon>
        <taxon>Liliopsida</taxon>
        <taxon>Asparagales</taxon>
        <taxon>Orchidaceae</taxon>
        <taxon>Orchidoideae</taxon>
        <taxon>Orchideae</taxon>
        <taxon>Orchidinae</taxon>
        <taxon>Platanthera</taxon>
    </lineage>
</organism>
<dbReference type="Gene3D" id="3.90.226.10">
    <property type="entry name" value="2-enoyl-CoA Hydratase, Chain A, domain 1"/>
    <property type="match status" value="1"/>
</dbReference>
<dbReference type="GO" id="GO:0016829">
    <property type="term" value="F:lyase activity"/>
    <property type="evidence" value="ECO:0007669"/>
    <property type="project" value="UniProtKB-KW"/>
</dbReference>
<proteinExistence type="inferred from homology"/>
<keyword evidence="3" id="KW-0511">Multifunctional enzyme</keyword>
<name>A0AAP0BDA0_9ASPA</name>
<dbReference type="CDD" id="cd06558">
    <property type="entry name" value="crotonase-like"/>
    <property type="match status" value="1"/>
</dbReference>
<keyword evidence="2" id="KW-0456">Lyase</keyword>
<dbReference type="AlphaFoldDB" id="A0AAP0BDA0"/>
<dbReference type="Pfam" id="PF00378">
    <property type="entry name" value="ECH_1"/>
    <property type="match status" value="1"/>
</dbReference>
<gene>
    <name evidence="5" type="primary">MFP</name>
    <name evidence="5" type="ORF">KSP39_PZI013546</name>
</gene>
<dbReference type="InterPro" id="IPR001753">
    <property type="entry name" value="Enoyl-CoA_hydra/iso"/>
</dbReference>
<keyword evidence="6" id="KW-1185">Reference proteome</keyword>
<reference evidence="5 6" key="1">
    <citation type="journal article" date="2022" name="Nat. Plants">
        <title>Genomes of leafy and leafless Platanthera orchids illuminate the evolution of mycoheterotrophy.</title>
        <authorList>
            <person name="Li M.H."/>
            <person name="Liu K.W."/>
            <person name="Li Z."/>
            <person name="Lu H.C."/>
            <person name="Ye Q.L."/>
            <person name="Zhang D."/>
            <person name="Wang J.Y."/>
            <person name="Li Y.F."/>
            <person name="Zhong Z.M."/>
            <person name="Liu X."/>
            <person name="Yu X."/>
            <person name="Liu D.K."/>
            <person name="Tu X.D."/>
            <person name="Liu B."/>
            <person name="Hao Y."/>
            <person name="Liao X.Y."/>
            <person name="Jiang Y.T."/>
            <person name="Sun W.H."/>
            <person name="Chen J."/>
            <person name="Chen Y.Q."/>
            <person name="Ai Y."/>
            <person name="Zhai J.W."/>
            <person name="Wu S.S."/>
            <person name="Zhou Z."/>
            <person name="Hsiao Y.Y."/>
            <person name="Wu W.L."/>
            <person name="Chen Y.Y."/>
            <person name="Lin Y.F."/>
            <person name="Hsu J.L."/>
            <person name="Li C.Y."/>
            <person name="Wang Z.W."/>
            <person name="Zhao X."/>
            <person name="Zhong W.Y."/>
            <person name="Ma X.K."/>
            <person name="Ma L."/>
            <person name="Huang J."/>
            <person name="Chen G.Z."/>
            <person name="Huang M.Z."/>
            <person name="Huang L."/>
            <person name="Peng D.H."/>
            <person name="Luo Y.B."/>
            <person name="Zou S.Q."/>
            <person name="Chen S.P."/>
            <person name="Lan S."/>
            <person name="Tsai W.C."/>
            <person name="Van de Peer Y."/>
            <person name="Liu Z.J."/>
        </authorList>
    </citation>
    <scope>NUCLEOTIDE SEQUENCE [LARGE SCALE GENOMIC DNA]</scope>
    <source>
        <strain evidence="5">Lor287</strain>
    </source>
</reference>
<evidence type="ECO:0000256" key="1">
    <source>
        <dbReference type="ARBA" id="ARBA00023235"/>
    </source>
</evidence>
<evidence type="ECO:0000256" key="3">
    <source>
        <dbReference type="ARBA" id="ARBA00023268"/>
    </source>
</evidence>
<dbReference type="EMBL" id="JBBWWQ010000011">
    <property type="protein sequence ID" value="KAK8936014.1"/>
    <property type="molecule type" value="Genomic_DNA"/>
</dbReference>
<accession>A0AAP0BDA0</accession>
<dbReference type="GO" id="GO:0016853">
    <property type="term" value="F:isomerase activity"/>
    <property type="evidence" value="ECO:0007669"/>
    <property type="project" value="UniProtKB-KW"/>
</dbReference>
<dbReference type="PROSITE" id="PS00166">
    <property type="entry name" value="ENOYL_COA_HYDRATASE"/>
    <property type="match status" value="1"/>
</dbReference>
<dbReference type="Proteomes" id="UP001418222">
    <property type="component" value="Unassembled WGS sequence"/>
</dbReference>
<protein>
    <submittedName>
        <fullName evidence="5">Peroxisomal fatty acid beta-oxidation multifunctional protein</fullName>
    </submittedName>
</protein>
<evidence type="ECO:0000313" key="5">
    <source>
        <dbReference type="EMBL" id="KAK8936014.1"/>
    </source>
</evidence>
<evidence type="ECO:0000256" key="4">
    <source>
        <dbReference type="RuleBase" id="RU003707"/>
    </source>
</evidence>
<dbReference type="GO" id="GO:0003857">
    <property type="term" value="F:(3S)-3-hydroxyacyl-CoA dehydrogenase (NAD+) activity"/>
    <property type="evidence" value="ECO:0007669"/>
    <property type="project" value="TreeGrafter"/>
</dbReference>
<dbReference type="InterPro" id="IPR018376">
    <property type="entry name" value="Enoyl-CoA_hyd/isom_CS"/>
</dbReference>
<dbReference type="PANTHER" id="PTHR23309:SF49">
    <property type="entry name" value="PEROXISOMAL BIFUNCTIONAL ENZYME"/>
    <property type="match status" value="1"/>
</dbReference>
<comment type="caution">
    <text evidence="5">The sequence shown here is derived from an EMBL/GenBank/DDBJ whole genome shotgun (WGS) entry which is preliminary data.</text>
</comment>
<dbReference type="InterPro" id="IPR029045">
    <property type="entry name" value="ClpP/crotonase-like_dom_sf"/>
</dbReference>
<dbReference type="PANTHER" id="PTHR23309">
    <property type="entry name" value="3-HYDROXYACYL-COA DEHYROGENASE"/>
    <property type="match status" value="1"/>
</dbReference>
<comment type="similarity">
    <text evidence="4">Belongs to the enoyl-CoA hydratase/isomerase family.</text>
</comment>
<dbReference type="SUPFAM" id="SSF52096">
    <property type="entry name" value="ClpP/crotonase"/>
    <property type="match status" value="1"/>
</dbReference>
<evidence type="ECO:0000313" key="6">
    <source>
        <dbReference type="Proteomes" id="UP001418222"/>
    </source>
</evidence>
<keyword evidence="1" id="KW-0413">Isomerase</keyword>
<dbReference type="GO" id="GO:0006635">
    <property type="term" value="P:fatty acid beta-oxidation"/>
    <property type="evidence" value="ECO:0007669"/>
    <property type="project" value="TreeGrafter"/>
</dbReference>